<feature type="compositionally biased region" description="Polar residues" evidence="1">
    <location>
        <begin position="29"/>
        <end position="39"/>
    </location>
</feature>
<sequence length="140" mass="14767">MISSSGGKVNIHSSSDSDGQGRENVDGATFTNPFNSAETVQAEKGDGDKNSSNDGDDGNNADTTSTSTSFPNRRHSTLQTTQGIEIETPENDALKKDESEPEPDVAETGPAKQGGGPRKGSLAGERVDNKNPWTEDRNSK</sequence>
<comment type="caution">
    <text evidence="2">The sequence shown here is derived from an EMBL/GenBank/DDBJ whole genome shotgun (WGS) entry which is preliminary data.</text>
</comment>
<feature type="compositionally biased region" description="Basic and acidic residues" evidence="1">
    <location>
        <begin position="41"/>
        <end position="51"/>
    </location>
</feature>
<feature type="region of interest" description="Disordered" evidence="1">
    <location>
        <begin position="1"/>
        <end position="140"/>
    </location>
</feature>
<keyword evidence="3" id="KW-1185">Reference proteome</keyword>
<evidence type="ECO:0000256" key="1">
    <source>
        <dbReference type="SAM" id="MobiDB-lite"/>
    </source>
</evidence>
<reference evidence="2 3" key="1">
    <citation type="submission" date="2019-03" db="EMBL/GenBank/DDBJ databases">
        <title>Sequencing 23 genomes of Wallemia ichthyophaga.</title>
        <authorList>
            <person name="Gostincar C."/>
        </authorList>
    </citation>
    <scope>NUCLEOTIDE SEQUENCE [LARGE SCALE GENOMIC DNA]</scope>
    <source>
        <strain evidence="2 3">EXF-5753</strain>
    </source>
</reference>
<accession>A0A4T0FDA5</accession>
<evidence type="ECO:0000313" key="2">
    <source>
        <dbReference type="EMBL" id="TIA85829.1"/>
    </source>
</evidence>
<dbReference type="EMBL" id="SPNW01000096">
    <property type="protein sequence ID" value="TIA85829.1"/>
    <property type="molecule type" value="Genomic_DNA"/>
</dbReference>
<evidence type="ECO:0000313" key="3">
    <source>
        <dbReference type="Proteomes" id="UP000310189"/>
    </source>
</evidence>
<proteinExistence type="predicted"/>
<feature type="compositionally biased region" description="Basic and acidic residues" evidence="1">
    <location>
        <begin position="125"/>
        <end position="140"/>
    </location>
</feature>
<protein>
    <submittedName>
        <fullName evidence="2">Uncharacterized protein</fullName>
    </submittedName>
</protein>
<dbReference type="AlphaFoldDB" id="A0A4T0FDA5"/>
<gene>
    <name evidence="2" type="ORF">E3P99_03874</name>
</gene>
<organism evidence="2 3">
    <name type="scientific">Wallemia hederae</name>
    <dbReference type="NCBI Taxonomy" id="1540922"/>
    <lineage>
        <taxon>Eukaryota</taxon>
        <taxon>Fungi</taxon>
        <taxon>Dikarya</taxon>
        <taxon>Basidiomycota</taxon>
        <taxon>Wallemiomycotina</taxon>
        <taxon>Wallemiomycetes</taxon>
        <taxon>Wallemiales</taxon>
        <taxon>Wallemiaceae</taxon>
        <taxon>Wallemia</taxon>
    </lineage>
</organism>
<dbReference type="Proteomes" id="UP000310189">
    <property type="component" value="Unassembled WGS sequence"/>
</dbReference>
<name>A0A4T0FDA5_9BASI</name>
<feature type="compositionally biased region" description="Polar residues" evidence="1">
    <location>
        <begin position="1"/>
        <end position="18"/>
    </location>
</feature>